<evidence type="ECO:0000313" key="1">
    <source>
        <dbReference type="EMBL" id="EQD62323.1"/>
    </source>
</evidence>
<organism evidence="1">
    <name type="scientific">mine drainage metagenome</name>
    <dbReference type="NCBI Taxonomy" id="410659"/>
    <lineage>
        <taxon>unclassified sequences</taxon>
        <taxon>metagenomes</taxon>
        <taxon>ecological metagenomes</taxon>
    </lineage>
</organism>
<reference evidence="1" key="1">
    <citation type="submission" date="2013-08" db="EMBL/GenBank/DDBJ databases">
        <authorList>
            <person name="Mendez C."/>
            <person name="Richter M."/>
            <person name="Ferrer M."/>
            <person name="Sanchez J."/>
        </authorList>
    </citation>
    <scope>NUCLEOTIDE SEQUENCE</scope>
</reference>
<dbReference type="AlphaFoldDB" id="T1B150"/>
<feature type="non-terminal residue" evidence="1">
    <location>
        <position position="1"/>
    </location>
</feature>
<name>T1B150_9ZZZZ</name>
<sequence>IDLFIVRSVEDSENTQWRQQVEDLQANIWLWTGNRASPVDVTLAELAGMAKEGQAILSDLARDGIVVHGTPIETLLARRPGVRRGSQASSS</sequence>
<protein>
    <submittedName>
        <fullName evidence="1">Uncharacterized protein</fullName>
    </submittedName>
</protein>
<dbReference type="EMBL" id="AUZY01004657">
    <property type="protein sequence ID" value="EQD62323.1"/>
    <property type="molecule type" value="Genomic_DNA"/>
</dbReference>
<gene>
    <name evidence="1" type="ORF">B1B_07311</name>
</gene>
<proteinExistence type="predicted"/>
<reference evidence="1" key="2">
    <citation type="journal article" date="2014" name="ISME J.">
        <title>Microbial stratification in low pH oxic and suboxic macroscopic growths along an acid mine drainage.</title>
        <authorList>
            <person name="Mendez-Garcia C."/>
            <person name="Mesa V."/>
            <person name="Sprenger R.R."/>
            <person name="Richter M."/>
            <person name="Diez M.S."/>
            <person name="Solano J."/>
            <person name="Bargiela R."/>
            <person name="Golyshina O.V."/>
            <person name="Manteca A."/>
            <person name="Ramos J.L."/>
            <person name="Gallego J.R."/>
            <person name="Llorente I."/>
            <person name="Martins Dos Santos V.A."/>
            <person name="Jensen O.N."/>
            <person name="Pelaez A.I."/>
            <person name="Sanchez J."/>
            <person name="Ferrer M."/>
        </authorList>
    </citation>
    <scope>NUCLEOTIDE SEQUENCE</scope>
</reference>
<comment type="caution">
    <text evidence="1">The sequence shown here is derived from an EMBL/GenBank/DDBJ whole genome shotgun (WGS) entry which is preliminary data.</text>
</comment>
<accession>T1B150</accession>